<evidence type="ECO:0000313" key="2">
    <source>
        <dbReference type="EMBL" id="AGB07383.1"/>
    </source>
</evidence>
<gene>
    <name evidence="2" type="primary">nad4L</name>
</gene>
<dbReference type="AlphaFoldDB" id="L0HRD4"/>
<feature type="transmembrane region" description="Helical" evidence="1">
    <location>
        <begin position="12"/>
        <end position="41"/>
    </location>
</feature>
<protein>
    <submittedName>
        <fullName evidence="2">NADH dehydrogenase subunit 4L</fullName>
        <ecNumber evidence="2">1.6.5.3</ecNumber>
    </submittedName>
</protein>
<dbReference type="EMBL" id="JX978469">
    <property type="protein sequence ID" value="AGB07383.1"/>
    <property type="molecule type" value="Genomic_DNA"/>
</dbReference>
<keyword evidence="1" id="KW-1133">Transmembrane helix</keyword>
<proteinExistence type="predicted"/>
<organism evidence="2">
    <name type="scientific">Clathrina clathrus</name>
    <name type="common">Mediterranean sponge</name>
    <dbReference type="NCBI Taxonomy" id="1031547"/>
    <lineage>
        <taxon>Eukaryota</taxon>
        <taxon>Metazoa</taxon>
        <taxon>Porifera</taxon>
        <taxon>Calcarea</taxon>
        <taxon>Calcinea</taxon>
        <taxon>Clathrinida</taxon>
        <taxon>Clathrinidae</taxon>
        <taxon>Clathrina</taxon>
    </lineage>
</organism>
<dbReference type="EC" id="1.6.5.3" evidence="2"/>
<name>L0HRD4_CLACL</name>
<keyword evidence="1" id="KW-0812">Transmembrane</keyword>
<keyword evidence="1" id="KW-0472">Membrane</keyword>
<keyword evidence="2" id="KW-0560">Oxidoreductase</keyword>
<sequence length="88" mass="9501">GYNAYLTVFLLLLIKMSLLTGAITLLIYLEITFLLILVSLFSYTLYSGNACGLLIGVFLIMLAAAETSIGLSLILKFYGGTDASYAYA</sequence>
<dbReference type="GO" id="GO:0016491">
    <property type="term" value="F:oxidoreductase activity"/>
    <property type="evidence" value="ECO:0007669"/>
    <property type="project" value="UniProtKB-KW"/>
</dbReference>
<dbReference type="GeneID" id="15332571"/>
<dbReference type="Gene3D" id="1.10.287.3510">
    <property type="match status" value="1"/>
</dbReference>
<evidence type="ECO:0000256" key="1">
    <source>
        <dbReference type="SAM" id="Phobius"/>
    </source>
</evidence>
<accession>L0HRD4</accession>
<feature type="transmembrane region" description="Helical" evidence="1">
    <location>
        <begin position="53"/>
        <end position="75"/>
    </location>
</feature>
<feature type="non-terminal residue" evidence="2">
    <location>
        <position position="1"/>
    </location>
</feature>
<reference evidence="2" key="1">
    <citation type="journal article" date="2013" name="Mol. Biol. Evol.">
        <title>Mitochondrial DNA of Clathrina clathrus (Calcarea, Calcinea): Six Linear Chromosomes, Fragmented rRNAs, tRNA Editing, and a Novel Genetic Code.</title>
        <authorList>
            <person name="Lavrov D.V."/>
            <person name="Pett W."/>
            <person name="Voigt O."/>
            <person name="Worheide G."/>
            <person name="Forget L."/>
            <person name="Lang B.F."/>
            <person name="Kayal E."/>
        </authorList>
    </citation>
    <scope>NUCLEOTIDE SEQUENCE</scope>
</reference>
<dbReference type="RefSeq" id="YP_007890322.1">
    <property type="nucleotide sequence ID" value="NC_021115.1"/>
</dbReference>
<keyword evidence="2" id="KW-0496">Mitochondrion</keyword>
<geneLocation type="mitochondrion" evidence="2"/>